<proteinExistence type="evidence at protein level"/>
<organism>
    <name type="scientific">Myxococcus xanthus</name>
    <dbReference type="NCBI Taxonomy" id="34"/>
    <lineage>
        <taxon>Bacteria</taxon>
        <taxon>Pseudomonadati</taxon>
        <taxon>Myxococcota</taxon>
        <taxon>Myxococcia</taxon>
        <taxon>Myxococcales</taxon>
        <taxon>Cystobacterineae</taxon>
        <taxon>Myxococcaceae</taxon>
        <taxon>Myxococcus</taxon>
    </lineage>
</organism>
<keyword id="KW-0903">Direct protein sequencing</keyword>
<reference key="1">
    <citation type="journal article" date="1994" name="J. Bacteriol.">
        <title>Integral proteins of the extracellular matrix fibrils of Myxococcus xanthus.</title>
        <authorList>
            <person name="Behmlander R.M."/>
            <person name="Dworkin M."/>
        </authorList>
    </citation>
    <scope>PROTEIN SEQUENCE</scope>
</reference>
<name>Q9R4V7_MYXXA</name>
<protein>
    <submittedName>
        <fullName>31 kDa class 1 integral fibrillar protein</fullName>
    </submittedName>
</protein>
<accession>Q9R4V7</accession>
<dbReference type="AlphaFoldDB" id="Q9R4V7"/>
<sequence>VPPPPTDPIVKDTPVVVSGGANEKKYFEVTV</sequence>